<dbReference type="InterPro" id="IPR036383">
    <property type="entry name" value="TSP1_rpt_sf"/>
</dbReference>
<feature type="chain" id="PRO_5012880112" evidence="4">
    <location>
        <begin position="26"/>
        <end position="287"/>
    </location>
</feature>
<dbReference type="SMART" id="SM00209">
    <property type="entry name" value="TSP1"/>
    <property type="match status" value="1"/>
</dbReference>
<feature type="domain" description="SMB" evidence="5">
    <location>
        <begin position="47"/>
        <end position="92"/>
    </location>
</feature>
<dbReference type="SUPFAM" id="SSF82895">
    <property type="entry name" value="TSP-1 type 1 repeat"/>
    <property type="match status" value="1"/>
</dbReference>
<evidence type="ECO:0000256" key="1">
    <source>
        <dbReference type="ARBA" id="ARBA00022729"/>
    </source>
</evidence>
<dbReference type="AlphaFoldDB" id="A0A2B4S1Q4"/>
<keyword evidence="7" id="KW-1185">Reference proteome</keyword>
<dbReference type="STRING" id="50429.A0A2B4S1Q4"/>
<evidence type="ECO:0000256" key="2">
    <source>
        <dbReference type="ARBA" id="ARBA00023157"/>
    </source>
</evidence>
<dbReference type="PANTHER" id="PTHR20920">
    <property type="entry name" value="RPE-SPONDIN"/>
    <property type="match status" value="1"/>
</dbReference>
<dbReference type="InterPro" id="IPR039942">
    <property type="entry name" value="SBSPO"/>
</dbReference>
<evidence type="ECO:0000256" key="3">
    <source>
        <dbReference type="ARBA" id="ARBA00023180"/>
    </source>
</evidence>
<keyword evidence="2" id="KW-1015">Disulfide bond</keyword>
<keyword evidence="3" id="KW-0325">Glycoprotein</keyword>
<evidence type="ECO:0000256" key="4">
    <source>
        <dbReference type="SAM" id="SignalP"/>
    </source>
</evidence>
<name>A0A2B4S1Q4_STYPI</name>
<dbReference type="InterPro" id="IPR000884">
    <property type="entry name" value="TSP1_rpt"/>
</dbReference>
<dbReference type="PROSITE" id="PS50092">
    <property type="entry name" value="TSP1"/>
    <property type="match status" value="1"/>
</dbReference>
<dbReference type="EMBL" id="LSMT01000222">
    <property type="protein sequence ID" value="PFX22983.1"/>
    <property type="molecule type" value="Genomic_DNA"/>
</dbReference>
<dbReference type="Gene3D" id="2.20.100.10">
    <property type="entry name" value="Thrombospondin type-1 (TSP1) repeat"/>
    <property type="match status" value="1"/>
</dbReference>
<dbReference type="Proteomes" id="UP000225706">
    <property type="component" value="Unassembled WGS sequence"/>
</dbReference>
<dbReference type="InterPro" id="IPR044004">
    <property type="entry name" value="TSP1_spondin_dom"/>
</dbReference>
<sequence>MDCTKRQGLMLILVLSFSLCSLADGACVQEESGGPVHCCDQRDHGGPLHCCGGRNSSCGMEDYVHNTICYCDEFCESARDCCPDFESVKRPCGWGNVKRDCVVSTWSDWGPCNPRCGLGVRQRTRTVAFRPINGGKECPPLIENSGCFRQLCGGRELGFARILPHKFKKDRAPSVWDKILPAPKEEVKTTKAPKRPSYCINYKVYYKHPHCKNTWADKLDPLKPICVECQHDAMNKHGKCKGQGLFGDVTLWEAVDLKSCYGGWLKIGPKIPNCTCENEQFNNFIFI</sequence>
<dbReference type="InterPro" id="IPR001212">
    <property type="entry name" value="Somatomedin_B_dom"/>
</dbReference>
<feature type="signal peptide" evidence="4">
    <location>
        <begin position="1"/>
        <end position="25"/>
    </location>
</feature>
<evidence type="ECO:0000313" key="7">
    <source>
        <dbReference type="Proteomes" id="UP000225706"/>
    </source>
</evidence>
<dbReference type="PANTHER" id="PTHR20920:SF5">
    <property type="entry name" value="SMB DOMAIN-CONTAINING PROTEIN"/>
    <property type="match status" value="1"/>
</dbReference>
<dbReference type="OrthoDB" id="98591at2759"/>
<protein>
    <submittedName>
        <fullName evidence="6">Somatomedin-B and thrombospondin type-1 domain-containing protein</fullName>
    </submittedName>
</protein>
<comment type="caution">
    <text evidence="6">The sequence shown here is derived from an EMBL/GenBank/DDBJ whole genome shotgun (WGS) entry which is preliminary data.</text>
</comment>
<evidence type="ECO:0000259" key="5">
    <source>
        <dbReference type="PROSITE" id="PS50958"/>
    </source>
</evidence>
<dbReference type="PROSITE" id="PS50958">
    <property type="entry name" value="SMB_2"/>
    <property type="match status" value="1"/>
</dbReference>
<dbReference type="Pfam" id="PF19028">
    <property type="entry name" value="TSP1_spondin"/>
    <property type="match status" value="1"/>
</dbReference>
<dbReference type="Pfam" id="PF25031">
    <property type="entry name" value="SBSPON_C"/>
    <property type="match status" value="1"/>
</dbReference>
<accession>A0A2B4S1Q4</accession>
<proteinExistence type="predicted"/>
<reference evidence="7" key="1">
    <citation type="journal article" date="2017" name="bioRxiv">
        <title>Comparative analysis of the genomes of Stylophora pistillata and Acropora digitifera provides evidence for extensive differences between species of corals.</title>
        <authorList>
            <person name="Voolstra C.R."/>
            <person name="Li Y."/>
            <person name="Liew Y.J."/>
            <person name="Baumgarten S."/>
            <person name="Zoccola D."/>
            <person name="Flot J.-F."/>
            <person name="Tambutte S."/>
            <person name="Allemand D."/>
            <person name="Aranda M."/>
        </authorList>
    </citation>
    <scope>NUCLEOTIDE SEQUENCE [LARGE SCALE GENOMIC DNA]</scope>
</reference>
<keyword evidence="1 4" id="KW-0732">Signal</keyword>
<organism evidence="6 7">
    <name type="scientific">Stylophora pistillata</name>
    <name type="common">Smooth cauliflower coral</name>
    <dbReference type="NCBI Taxonomy" id="50429"/>
    <lineage>
        <taxon>Eukaryota</taxon>
        <taxon>Metazoa</taxon>
        <taxon>Cnidaria</taxon>
        <taxon>Anthozoa</taxon>
        <taxon>Hexacorallia</taxon>
        <taxon>Scleractinia</taxon>
        <taxon>Astrocoeniina</taxon>
        <taxon>Pocilloporidae</taxon>
        <taxon>Stylophora</taxon>
    </lineage>
</organism>
<dbReference type="InterPro" id="IPR056801">
    <property type="entry name" value="SBSPON_C"/>
</dbReference>
<gene>
    <name evidence="6" type="primary">SBSPON</name>
    <name evidence="6" type="ORF">AWC38_SpisGene12485</name>
</gene>
<evidence type="ECO:0000313" key="6">
    <source>
        <dbReference type="EMBL" id="PFX22983.1"/>
    </source>
</evidence>
<dbReference type="FunFam" id="2.20.100.10:FF:000019">
    <property type="entry name" value="Thrombospondin type 1 domain containing 7A"/>
    <property type="match status" value="1"/>
</dbReference>